<dbReference type="AlphaFoldDB" id="A0A0F9T8I9"/>
<name>A0A0F9T8I9_9ZZZZ</name>
<evidence type="ECO:0000313" key="1">
    <source>
        <dbReference type="EMBL" id="KKN71272.1"/>
    </source>
</evidence>
<comment type="caution">
    <text evidence="1">The sequence shown here is derived from an EMBL/GenBank/DDBJ whole genome shotgun (WGS) entry which is preliminary data.</text>
</comment>
<gene>
    <name evidence="1" type="ORF">LCGC14_0423150</name>
</gene>
<organism evidence="1">
    <name type="scientific">marine sediment metagenome</name>
    <dbReference type="NCBI Taxonomy" id="412755"/>
    <lineage>
        <taxon>unclassified sequences</taxon>
        <taxon>metagenomes</taxon>
        <taxon>ecological metagenomes</taxon>
    </lineage>
</organism>
<protein>
    <submittedName>
        <fullName evidence="1">Uncharacterized protein</fullName>
    </submittedName>
</protein>
<dbReference type="EMBL" id="LAZR01000387">
    <property type="protein sequence ID" value="KKN71272.1"/>
    <property type="molecule type" value="Genomic_DNA"/>
</dbReference>
<accession>A0A0F9T8I9</accession>
<reference evidence="1" key="1">
    <citation type="journal article" date="2015" name="Nature">
        <title>Complex archaea that bridge the gap between prokaryotes and eukaryotes.</title>
        <authorList>
            <person name="Spang A."/>
            <person name="Saw J.H."/>
            <person name="Jorgensen S.L."/>
            <person name="Zaremba-Niedzwiedzka K."/>
            <person name="Martijn J."/>
            <person name="Lind A.E."/>
            <person name="van Eijk R."/>
            <person name="Schleper C."/>
            <person name="Guy L."/>
            <person name="Ettema T.J."/>
        </authorList>
    </citation>
    <scope>NUCLEOTIDE SEQUENCE</scope>
</reference>
<proteinExistence type="predicted"/>
<sequence>MKTKSYYIIEHKGHTINIIRDALLLGPMPVLWCNGGMYAIIPGTILEEMFENKNGDATGAIWWEQCYELEPDVGRLLCDSAYNGE</sequence>